<evidence type="ECO:0000256" key="1">
    <source>
        <dbReference type="SAM" id="MobiDB-lite"/>
    </source>
</evidence>
<protein>
    <submittedName>
        <fullName evidence="3">Uncharacterized protein</fullName>
    </submittedName>
</protein>
<feature type="chain" id="PRO_5002645901" evidence="2">
    <location>
        <begin position="26"/>
        <end position="236"/>
    </location>
</feature>
<reference evidence="3 4" key="1">
    <citation type="journal article" date="2007" name="J. Bacteriol.">
        <title>Whole-genome analysis of the methyl tert-butyl ether-degrading beta-proteobacterium Methylibium petroleiphilum PM1.</title>
        <authorList>
            <person name="Kane S.R."/>
            <person name="Chakicherla A.Y."/>
            <person name="Chain P.S.G."/>
            <person name="Schmidt R."/>
            <person name="Shin M.W."/>
            <person name="Legler T.C."/>
            <person name="Scow K.M."/>
            <person name="Larimer F.W."/>
            <person name="Lucas S.M."/>
            <person name="Richardson P.M."/>
            <person name="Hristova K.R."/>
        </authorList>
    </citation>
    <scope>NUCLEOTIDE SEQUENCE [LARGE SCALE GENOMIC DNA]</scope>
    <source>
        <strain evidence="4">ATCC BAA-1232 / LMG 22953 / PM1</strain>
    </source>
</reference>
<keyword evidence="2" id="KW-0732">Signal</keyword>
<feature type="signal peptide" evidence="2">
    <location>
        <begin position="1"/>
        <end position="25"/>
    </location>
</feature>
<dbReference type="EMBL" id="CP000555">
    <property type="protein sequence ID" value="ABM96450.1"/>
    <property type="molecule type" value="Genomic_DNA"/>
</dbReference>
<organism evidence="3 4">
    <name type="scientific">Methylibium petroleiphilum (strain ATCC BAA-1232 / LMG 22953 / PM1)</name>
    <dbReference type="NCBI Taxonomy" id="420662"/>
    <lineage>
        <taxon>Bacteria</taxon>
        <taxon>Pseudomonadati</taxon>
        <taxon>Pseudomonadota</taxon>
        <taxon>Betaproteobacteria</taxon>
        <taxon>Burkholderiales</taxon>
        <taxon>Sphaerotilaceae</taxon>
        <taxon>Methylibium</taxon>
    </lineage>
</organism>
<name>A2SLL1_METPP</name>
<proteinExistence type="predicted"/>
<dbReference type="STRING" id="420662.Mpe_A3497"/>
<accession>A2SLL1</accession>
<sequence>MSRALPSFLCALGLAALVLPGGVAAAPPASALPQRNLLVEVRQGDESSFTASGGGLRDGAVTVGPNGQVSGRAGVTLESRSGDRSGDAQHRLLVLNGGQGMLNVGASVPLTWLEVVWTPSGPGAIAGSSYVDTGRSVAVRPRWPGGGSPVTVEVRTEASALASGGMPSRYDFRGQPQPEGSIDRAGLLTTVQLPLGEWVTVASDGGSERRSERGVLSSAEIARDRRYVVQMRVTLP</sequence>
<dbReference type="AlphaFoldDB" id="A2SLL1"/>
<dbReference type="RefSeq" id="WP_011831070.1">
    <property type="nucleotide sequence ID" value="NC_008825.1"/>
</dbReference>
<dbReference type="HOGENOM" id="CLU_1174324_0_0_4"/>
<evidence type="ECO:0000313" key="4">
    <source>
        <dbReference type="Proteomes" id="UP000000366"/>
    </source>
</evidence>
<gene>
    <name evidence="3" type="ordered locus">Mpe_A3497</name>
</gene>
<keyword evidence="4" id="KW-1185">Reference proteome</keyword>
<evidence type="ECO:0000256" key="2">
    <source>
        <dbReference type="SAM" id="SignalP"/>
    </source>
</evidence>
<dbReference type="KEGG" id="mpt:Mpe_A3497"/>
<feature type="region of interest" description="Disordered" evidence="1">
    <location>
        <begin position="48"/>
        <end position="86"/>
    </location>
</feature>
<dbReference type="eggNOG" id="COG1450">
    <property type="taxonomic scope" value="Bacteria"/>
</dbReference>
<evidence type="ECO:0000313" key="3">
    <source>
        <dbReference type="EMBL" id="ABM96450.1"/>
    </source>
</evidence>
<dbReference type="Proteomes" id="UP000000366">
    <property type="component" value="Chromosome"/>
</dbReference>